<dbReference type="EMBL" id="FP565814">
    <property type="protein sequence ID" value="CBH25415.1"/>
    <property type="molecule type" value="Genomic_DNA"/>
</dbReference>
<dbReference type="SUPFAM" id="SSF51735">
    <property type="entry name" value="NAD(P)-binding Rossmann-fold domains"/>
    <property type="match status" value="1"/>
</dbReference>
<evidence type="ECO:0000313" key="5">
    <source>
        <dbReference type="Proteomes" id="UP000000933"/>
    </source>
</evidence>
<organism evidence="4 5">
    <name type="scientific">Salinibacter ruber (strain M8)</name>
    <dbReference type="NCBI Taxonomy" id="761659"/>
    <lineage>
        <taxon>Bacteria</taxon>
        <taxon>Pseudomonadati</taxon>
        <taxon>Rhodothermota</taxon>
        <taxon>Rhodothermia</taxon>
        <taxon>Rhodothermales</taxon>
        <taxon>Salinibacteraceae</taxon>
        <taxon>Salinibacter</taxon>
    </lineage>
</organism>
<evidence type="ECO:0000259" key="2">
    <source>
        <dbReference type="PROSITE" id="PS51201"/>
    </source>
</evidence>
<dbReference type="InterPro" id="IPR036291">
    <property type="entry name" value="NAD(P)-bd_dom_sf"/>
</dbReference>
<dbReference type="Gene3D" id="3.30.70.1450">
    <property type="entry name" value="Regulator of K+ conductance, C-terminal domain"/>
    <property type="match status" value="1"/>
</dbReference>
<dbReference type="HOGENOM" id="CLU_046525_3_2_10"/>
<dbReference type="PROSITE" id="PS51201">
    <property type="entry name" value="RCK_N"/>
    <property type="match status" value="1"/>
</dbReference>
<dbReference type="Gene3D" id="3.40.50.720">
    <property type="entry name" value="NAD(P)-binding Rossmann-like Domain"/>
    <property type="match status" value="1"/>
</dbReference>
<dbReference type="PANTHER" id="PTHR43833">
    <property type="entry name" value="POTASSIUM CHANNEL PROTEIN 2-RELATED-RELATED"/>
    <property type="match status" value="1"/>
</dbReference>
<evidence type="ECO:0000313" key="4">
    <source>
        <dbReference type="EMBL" id="CBH25415.1"/>
    </source>
</evidence>
<dbReference type="InterPro" id="IPR003148">
    <property type="entry name" value="RCK_N"/>
</dbReference>
<dbReference type="GO" id="GO:0006813">
    <property type="term" value="P:potassium ion transport"/>
    <property type="evidence" value="ECO:0007669"/>
    <property type="project" value="InterPro"/>
</dbReference>
<dbReference type="InterPro" id="IPR036721">
    <property type="entry name" value="RCK_C_sf"/>
</dbReference>
<sequence>MEMSWACRPATAQRQAGRNGGAPTVQSRVPRRASPRTHHPFVRLVATTLRPVRPYSDLLQHRLLHPMHRFVIVGLGNFGASVAEALYSHGHDVIAVDVDEQAVDDIAPHCSRAAVGDGREAATLEEIGAEAADAAVVSTGDDITASILATMALQDLGVDVVYVKVISDNHARIMRQLGATEAVFPERDSAFNLASRISEKGVVNYVRMGRNLSVQELVVPEEWRGHTLRELDVRAEYGVSVVGIHETTIDDMIVPPNPDDTLRHTDTLILAGTDEAIEKVADLASATAEEAE</sequence>
<gene>
    <name evidence="4" type="primary">trkA3</name>
    <name evidence="4" type="ordered locus">SRM_02494</name>
</gene>
<accession>D5HBL0</accession>
<dbReference type="Pfam" id="PF02254">
    <property type="entry name" value="TrkA_N"/>
    <property type="match status" value="1"/>
</dbReference>
<evidence type="ECO:0000256" key="1">
    <source>
        <dbReference type="SAM" id="MobiDB-lite"/>
    </source>
</evidence>
<dbReference type="AlphaFoldDB" id="D5HBL0"/>
<dbReference type="SUPFAM" id="SSF116726">
    <property type="entry name" value="TrkA C-terminal domain-like"/>
    <property type="match status" value="1"/>
</dbReference>
<reference evidence="4 5" key="1">
    <citation type="journal article" date="2010" name="ISME J.">
        <title>Fine-scale evolution: genomic, phenotypic and ecological differentiation in two coexisting Salinibacter ruber strains.</title>
        <authorList>
            <person name="Pena A."/>
            <person name="Teeling H."/>
            <person name="Huerta-Cepas J."/>
            <person name="Santos F."/>
            <person name="Yarza P."/>
            <person name="Brito-Echeverria J."/>
            <person name="Lucio M."/>
            <person name="Schmitt-Kopplin P."/>
            <person name="Meseguer I."/>
            <person name="Schenowitz C."/>
            <person name="Dossat C."/>
            <person name="Barbe V."/>
            <person name="Dopazo J."/>
            <person name="Rossello-Mora R."/>
            <person name="Schuler M."/>
            <person name="Glockner F.O."/>
            <person name="Amann R."/>
            <person name="Gabaldon T."/>
            <person name="Anton J."/>
        </authorList>
    </citation>
    <scope>NUCLEOTIDE SEQUENCE [LARGE SCALE GENOMIC DNA]</scope>
    <source>
        <strain evidence="4 5">M8</strain>
    </source>
</reference>
<feature type="domain" description="RCK N-terminal" evidence="2">
    <location>
        <begin position="67"/>
        <end position="184"/>
    </location>
</feature>
<dbReference type="InterPro" id="IPR050721">
    <property type="entry name" value="Trk_Ktr_HKT_K-transport"/>
</dbReference>
<protein>
    <submittedName>
        <fullName evidence="4">Trk potassium uptake system protein</fullName>
    </submittedName>
</protein>
<proteinExistence type="predicted"/>
<dbReference type="Proteomes" id="UP000000933">
    <property type="component" value="Chromosome"/>
</dbReference>
<dbReference type="InterPro" id="IPR006037">
    <property type="entry name" value="RCK_C"/>
</dbReference>
<evidence type="ECO:0000259" key="3">
    <source>
        <dbReference type="PROSITE" id="PS51202"/>
    </source>
</evidence>
<dbReference type="KEGG" id="srm:SRM_02494"/>
<reference evidence="5" key="2">
    <citation type="submission" date="2010-04" db="EMBL/GenBank/DDBJ databases">
        <title>Genome sequence of Salinibacter ruber M8.</title>
        <authorList>
            <consortium name="Genoscope"/>
        </authorList>
    </citation>
    <scope>NUCLEOTIDE SEQUENCE [LARGE SCALE GENOMIC DNA]</scope>
    <source>
        <strain evidence="5">M8</strain>
    </source>
</reference>
<feature type="domain" description="RCK C-terminal" evidence="3">
    <location>
        <begin position="200"/>
        <end position="286"/>
    </location>
</feature>
<dbReference type="PANTHER" id="PTHR43833:SF7">
    <property type="entry name" value="KTR SYSTEM POTASSIUM UPTAKE PROTEIN C"/>
    <property type="match status" value="1"/>
</dbReference>
<dbReference type="Pfam" id="PF02080">
    <property type="entry name" value="TrkA_C"/>
    <property type="match status" value="1"/>
</dbReference>
<name>D5HBL0_SALRM</name>
<feature type="region of interest" description="Disordered" evidence="1">
    <location>
        <begin position="1"/>
        <end position="36"/>
    </location>
</feature>
<dbReference type="GO" id="GO:0008324">
    <property type="term" value="F:monoatomic cation transmembrane transporter activity"/>
    <property type="evidence" value="ECO:0007669"/>
    <property type="project" value="InterPro"/>
</dbReference>
<dbReference type="PROSITE" id="PS51202">
    <property type="entry name" value="RCK_C"/>
    <property type="match status" value="1"/>
</dbReference>